<dbReference type="Gene3D" id="3.30.9.10">
    <property type="entry name" value="D-Amino Acid Oxidase, subunit A, domain 2"/>
    <property type="match status" value="1"/>
</dbReference>
<name>C8W2M0_DESAS</name>
<protein>
    <submittedName>
        <fullName evidence="1">Dehydrogenase (Flavoprotein)-like protein</fullName>
    </submittedName>
</protein>
<dbReference type="AlphaFoldDB" id="C8W2M0"/>
<dbReference type="Proteomes" id="UP000002217">
    <property type="component" value="Chromosome"/>
</dbReference>
<dbReference type="PANTHER" id="PTHR42685:SF22">
    <property type="entry name" value="CONDITIONED MEDIUM FACTOR RECEPTOR 1"/>
    <property type="match status" value="1"/>
</dbReference>
<organism evidence="1 2">
    <name type="scientific">Desulfofarcimen acetoxidans (strain ATCC 49208 / DSM 771 / KCTC 5769 / VKM B-1644 / 5575)</name>
    <name type="common">Desulfotomaculum acetoxidans</name>
    <dbReference type="NCBI Taxonomy" id="485916"/>
    <lineage>
        <taxon>Bacteria</taxon>
        <taxon>Bacillati</taxon>
        <taxon>Bacillota</taxon>
        <taxon>Clostridia</taxon>
        <taxon>Eubacteriales</taxon>
        <taxon>Peptococcaceae</taxon>
        <taxon>Desulfofarcimen</taxon>
    </lineage>
</organism>
<dbReference type="InterPro" id="IPR036188">
    <property type="entry name" value="FAD/NAD-bd_sf"/>
</dbReference>
<accession>C8W2M0</accession>
<proteinExistence type="predicted"/>
<dbReference type="OrthoDB" id="25353at2"/>
<sequence>MMRVAVIGAGISGLACVHELERHGIEPAVFEQKHRSGELFDHCAATLELFTRPYDALDYLQSKYNLHLRPISKIKRIIMNVPTKTVPVKGDNLGYFFLRGHDPVSIETQLFESIRSKVNFNFRADYAELARQFDYVVVANGQYDISRTLGIWSNTYETYLIGAIVIGDFDLNTLVMWLNTRYAKSAYAYLAPLEKNRAFLALVVPYSTPEQAREYWKLFWEIEKHPWEIVYEVMVQHIAGFVYPHQVGNILLVGVAGGFLDPFLGFGVLASLQSGALAGRAVATGKKYEDLLRQLKEDMKHSLAFRQLLKGVDNSDLNRLVSLIGKPGIKQFIYNTNIDFARWGTELIGRVEKFFN</sequence>
<dbReference type="SUPFAM" id="SSF51905">
    <property type="entry name" value="FAD/NAD(P)-binding domain"/>
    <property type="match status" value="1"/>
</dbReference>
<dbReference type="KEGG" id="dae:Dtox_2949"/>
<dbReference type="PRINTS" id="PR00420">
    <property type="entry name" value="RNGMNOXGNASE"/>
</dbReference>
<dbReference type="InterPro" id="IPR050407">
    <property type="entry name" value="Geranylgeranyl_reductase"/>
</dbReference>
<reference evidence="1 2" key="1">
    <citation type="journal article" date="2009" name="Stand. Genomic Sci.">
        <title>Complete genome sequence of Desulfotomaculum acetoxidans type strain (5575).</title>
        <authorList>
            <person name="Spring S."/>
            <person name="Lapidus A."/>
            <person name="Schroder M."/>
            <person name="Gleim D."/>
            <person name="Sims D."/>
            <person name="Meincke L."/>
            <person name="Glavina Del Rio T."/>
            <person name="Tice H."/>
            <person name="Copeland A."/>
            <person name="Cheng J.F."/>
            <person name="Lucas S."/>
            <person name="Chen F."/>
            <person name="Nolan M."/>
            <person name="Bruce D."/>
            <person name="Goodwin L."/>
            <person name="Pitluck S."/>
            <person name="Ivanova N."/>
            <person name="Mavromatis K."/>
            <person name="Mikhailova N."/>
            <person name="Pati A."/>
            <person name="Chen A."/>
            <person name="Palaniappan K."/>
            <person name="Land M."/>
            <person name="Hauser L."/>
            <person name="Chang Y.J."/>
            <person name="Jeffries C.D."/>
            <person name="Chain P."/>
            <person name="Saunders E."/>
            <person name="Brettin T."/>
            <person name="Detter J.C."/>
            <person name="Goker M."/>
            <person name="Bristow J."/>
            <person name="Eisen J.A."/>
            <person name="Markowitz V."/>
            <person name="Hugenholtz P."/>
            <person name="Kyrpides N.C."/>
            <person name="Klenk H.P."/>
            <person name="Han C."/>
        </authorList>
    </citation>
    <scope>NUCLEOTIDE SEQUENCE [LARGE SCALE GENOMIC DNA]</scope>
    <source>
        <strain evidence="2">ATCC 49208 / DSM 771 / VKM B-1644</strain>
    </source>
</reference>
<dbReference type="PANTHER" id="PTHR42685">
    <property type="entry name" value="GERANYLGERANYL DIPHOSPHATE REDUCTASE"/>
    <property type="match status" value="1"/>
</dbReference>
<gene>
    <name evidence="1" type="ordered locus">Dtox_2949</name>
</gene>
<dbReference type="STRING" id="485916.Dtox_2949"/>
<evidence type="ECO:0000313" key="1">
    <source>
        <dbReference type="EMBL" id="ACV63704.1"/>
    </source>
</evidence>
<dbReference type="Pfam" id="PF13450">
    <property type="entry name" value="NAD_binding_8"/>
    <property type="match status" value="1"/>
</dbReference>
<dbReference type="RefSeq" id="WP_015758396.1">
    <property type="nucleotide sequence ID" value="NC_013216.1"/>
</dbReference>
<dbReference type="Gene3D" id="3.50.50.60">
    <property type="entry name" value="FAD/NAD(P)-binding domain"/>
    <property type="match status" value="2"/>
</dbReference>
<dbReference type="EMBL" id="CP001720">
    <property type="protein sequence ID" value="ACV63704.1"/>
    <property type="molecule type" value="Genomic_DNA"/>
</dbReference>
<dbReference type="HOGENOM" id="CLU_066400_0_0_9"/>
<dbReference type="eggNOG" id="COG0644">
    <property type="taxonomic scope" value="Bacteria"/>
</dbReference>
<evidence type="ECO:0000313" key="2">
    <source>
        <dbReference type="Proteomes" id="UP000002217"/>
    </source>
</evidence>
<keyword evidence="2" id="KW-1185">Reference proteome</keyword>
<dbReference type="PROSITE" id="PS51257">
    <property type="entry name" value="PROKAR_LIPOPROTEIN"/>
    <property type="match status" value="1"/>
</dbReference>